<feature type="domain" description="LTD" evidence="1">
    <location>
        <begin position="11"/>
        <end position="141"/>
    </location>
</feature>
<evidence type="ECO:0000313" key="3">
    <source>
        <dbReference type="Proteomes" id="UP000572680"/>
    </source>
</evidence>
<dbReference type="Pfam" id="PF00932">
    <property type="entry name" value="LTD"/>
    <property type="match status" value="1"/>
</dbReference>
<reference evidence="2 3" key="1">
    <citation type="submission" date="2020-08" db="EMBL/GenBank/DDBJ databases">
        <title>Genomic Encyclopedia of Type Strains, Phase IV (KMG-IV): sequencing the most valuable type-strain genomes for metagenomic binning, comparative biology and taxonomic classification.</title>
        <authorList>
            <person name="Goeker M."/>
        </authorList>
    </citation>
    <scope>NUCLEOTIDE SEQUENCE [LARGE SCALE GENOMIC DNA]</scope>
    <source>
        <strain evidence="2 3">DSM 44197</strain>
    </source>
</reference>
<dbReference type="SUPFAM" id="SSF74853">
    <property type="entry name" value="Lamin A/C globular tail domain"/>
    <property type="match status" value="1"/>
</dbReference>
<dbReference type="InterPro" id="IPR001322">
    <property type="entry name" value="Lamin_tail_dom"/>
</dbReference>
<keyword evidence="3" id="KW-1185">Reference proteome</keyword>
<dbReference type="EMBL" id="JACJIA010000018">
    <property type="protein sequence ID" value="MBA8956909.1"/>
    <property type="molecule type" value="Genomic_DNA"/>
</dbReference>
<dbReference type="Gene3D" id="2.60.40.1260">
    <property type="entry name" value="Lamin Tail domain"/>
    <property type="match status" value="1"/>
</dbReference>
<proteinExistence type="predicted"/>
<dbReference type="Proteomes" id="UP000572680">
    <property type="component" value="Unassembled WGS sequence"/>
</dbReference>
<name>A0A7W3QRM4_ACTNM</name>
<protein>
    <recommendedName>
        <fullName evidence="1">LTD domain-containing protein</fullName>
    </recommendedName>
</protein>
<gene>
    <name evidence="2" type="ORF">HNR61_008599</name>
</gene>
<evidence type="ECO:0000313" key="2">
    <source>
        <dbReference type="EMBL" id="MBA8956909.1"/>
    </source>
</evidence>
<comment type="caution">
    <text evidence="2">The sequence shown here is derived from an EMBL/GenBank/DDBJ whole genome shotgun (WGS) entry which is preliminary data.</text>
</comment>
<dbReference type="PROSITE" id="PS51841">
    <property type="entry name" value="LTD"/>
    <property type="match status" value="1"/>
</dbReference>
<organism evidence="2 3">
    <name type="scientific">Actinomadura namibiensis</name>
    <dbReference type="NCBI Taxonomy" id="182080"/>
    <lineage>
        <taxon>Bacteria</taxon>
        <taxon>Bacillati</taxon>
        <taxon>Actinomycetota</taxon>
        <taxon>Actinomycetes</taxon>
        <taxon>Streptosporangiales</taxon>
        <taxon>Thermomonosporaceae</taxon>
        <taxon>Actinomadura</taxon>
    </lineage>
</organism>
<accession>A0A7W3QRM4</accession>
<dbReference type="AlphaFoldDB" id="A0A7W3QRM4"/>
<dbReference type="RefSeq" id="WP_312898357.1">
    <property type="nucleotide sequence ID" value="NZ_JACJIA010000018.1"/>
</dbReference>
<dbReference type="InterPro" id="IPR036415">
    <property type="entry name" value="Lamin_tail_dom_sf"/>
</dbReference>
<sequence length="159" mass="16997">MTATAGVGLAATPAQAASAVQIYRVYFDSPGKDTGSNASLNGEWVQLVNTSRSARQLKGYKLRDKTGYTYTFASFTLKGRAKVTIRTGKGRNTTATRYWGRSYLPQVRPVADEPCPIVCDKGCAGAGVEAAAARLGHVLIRPWHVRSGCGNASRRSSGR</sequence>
<evidence type="ECO:0000259" key="1">
    <source>
        <dbReference type="PROSITE" id="PS51841"/>
    </source>
</evidence>